<evidence type="ECO:0000313" key="6">
    <source>
        <dbReference type="Proteomes" id="UP000054144"/>
    </source>
</evidence>
<dbReference type="InterPro" id="IPR020946">
    <property type="entry name" value="Flavin_mOase-like"/>
</dbReference>
<evidence type="ECO:0008006" key="7">
    <source>
        <dbReference type="Google" id="ProtNLM"/>
    </source>
</evidence>
<dbReference type="Proteomes" id="UP000054144">
    <property type="component" value="Unassembled WGS sequence"/>
</dbReference>
<keyword evidence="3" id="KW-0274">FAD</keyword>
<evidence type="ECO:0000256" key="1">
    <source>
        <dbReference type="ARBA" id="ARBA00009183"/>
    </source>
</evidence>
<evidence type="ECO:0000256" key="2">
    <source>
        <dbReference type="ARBA" id="ARBA00022630"/>
    </source>
</evidence>
<accession>A0A0D7A8B3</accession>
<dbReference type="OrthoDB" id="66881at2759"/>
<keyword evidence="6" id="KW-1185">Reference proteome</keyword>
<dbReference type="AlphaFoldDB" id="A0A0D7A8B3"/>
<dbReference type="GO" id="GO:0050660">
    <property type="term" value="F:flavin adenine dinucleotide binding"/>
    <property type="evidence" value="ECO:0007669"/>
    <property type="project" value="InterPro"/>
</dbReference>
<evidence type="ECO:0000256" key="3">
    <source>
        <dbReference type="ARBA" id="ARBA00022827"/>
    </source>
</evidence>
<organism evidence="5 6">
    <name type="scientific">Fistulina hepatica ATCC 64428</name>
    <dbReference type="NCBI Taxonomy" id="1128425"/>
    <lineage>
        <taxon>Eukaryota</taxon>
        <taxon>Fungi</taxon>
        <taxon>Dikarya</taxon>
        <taxon>Basidiomycota</taxon>
        <taxon>Agaricomycotina</taxon>
        <taxon>Agaricomycetes</taxon>
        <taxon>Agaricomycetidae</taxon>
        <taxon>Agaricales</taxon>
        <taxon>Fistulinaceae</taxon>
        <taxon>Fistulina</taxon>
    </lineage>
</organism>
<gene>
    <name evidence="5" type="ORF">FISHEDRAFT_14423</name>
</gene>
<dbReference type="SUPFAM" id="SSF51905">
    <property type="entry name" value="FAD/NAD(P)-binding domain"/>
    <property type="match status" value="1"/>
</dbReference>
<dbReference type="InterPro" id="IPR036188">
    <property type="entry name" value="FAD/NAD-bd_sf"/>
</dbReference>
<dbReference type="GO" id="GO:0050661">
    <property type="term" value="F:NADP binding"/>
    <property type="evidence" value="ECO:0007669"/>
    <property type="project" value="InterPro"/>
</dbReference>
<dbReference type="Pfam" id="PF00743">
    <property type="entry name" value="FMO-like"/>
    <property type="match status" value="1"/>
</dbReference>
<reference evidence="5 6" key="1">
    <citation type="journal article" date="2015" name="Fungal Genet. Biol.">
        <title>Evolution of novel wood decay mechanisms in Agaricales revealed by the genome sequences of Fistulina hepatica and Cylindrobasidium torrendii.</title>
        <authorList>
            <person name="Floudas D."/>
            <person name="Held B.W."/>
            <person name="Riley R."/>
            <person name="Nagy L.G."/>
            <person name="Koehler G."/>
            <person name="Ransdell A.S."/>
            <person name="Younus H."/>
            <person name="Chow J."/>
            <person name="Chiniquy J."/>
            <person name="Lipzen A."/>
            <person name="Tritt A."/>
            <person name="Sun H."/>
            <person name="Haridas S."/>
            <person name="LaButti K."/>
            <person name="Ohm R.A."/>
            <person name="Kues U."/>
            <person name="Blanchette R.A."/>
            <person name="Grigoriev I.V."/>
            <person name="Minto R.E."/>
            <person name="Hibbett D.S."/>
        </authorList>
    </citation>
    <scope>NUCLEOTIDE SEQUENCE [LARGE SCALE GENOMIC DNA]</scope>
    <source>
        <strain evidence="5 6">ATCC 64428</strain>
    </source>
</reference>
<evidence type="ECO:0000256" key="4">
    <source>
        <dbReference type="ARBA" id="ARBA00023002"/>
    </source>
</evidence>
<sequence>GEEGLTLDERWREHWLPRPIWYNLHTNSPSVITELSDVKYPKDSPWVLSAHRIQTHVRAFASFHGLNSNDDTNVTAYATRVERLDKAPGSPTWTLTLRRLERLPETRRIKATWWSEEFDAVVVATGPYTMPHVPDIKGLVKWSQFTDANGEYSVYHSQKYRRPEGYAGKEHDSYSSFQIRSLRRFPDRTEFIPEIASFEPISSFNDGIRDKTITLTNGTVLSGIDQ</sequence>
<feature type="non-terminal residue" evidence="5">
    <location>
        <position position="1"/>
    </location>
</feature>
<dbReference type="GO" id="GO:0004499">
    <property type="term" value="F:N,N-dimethylaniline monooxygenase activity"/>
    <property type="evidence" value="ECO:0007669"/>
    <property type="project" value="InterPro"/>
</dbReference>
<dbReference type="EMBL" id="KN882016">
    <property type="protein sequence ID" value="KIY47033.1"/>
    <property type="molecule type" value="Genomic_DNA"/>
</dbReference>
<evidence type="ECO:0000313" key="5">
    <source>
        <dbReference type="EMBL" id="KIY47033.1"/>
    </source>
</evidence>
<dbReference type="PANTHER" id="PTHR23023">
    <property type="entry name" value="DIMETHYLANILINE MONOOXYGENASE"/>
    <property type="match status" value="1"/>
</dbReference>
<feature type="non-terminal residue" evidence="5">
    <location>
        <position position="226"/>
    </location>
</feature>
<keyword evidence="2" id="KW-0285">Flavoprotein</keyword>
<dbReference type="Gene3D" id="3.50.50.60">
    <property type="entry name" value="FAD/NAD(P)-binding domain"/>
    <property type="match status" value="2"/>
</dbReference>
<protein>
    <recommendedName>
        <fullName evidence="7">FAD/NAD(P)-binding domain-containing protein</fullName>
    </recommendedName>
</protein>
<name>A0A0D7A8B3_9AGAR</name>
<proteinExistence type="inferred from homology"/>
<comment type="similarity">
    <text evidence="1">Belongs to the FMO family.</text>
</comment>
<keyword evidence="4" id="KW-0560">Oxidoreductase</keyword>
<dbReference type="InterPro" id="IPR050346">
    <property type="entry name" value="FMO-like"/>
</dbReference>